<evidence type="ECO:0000256" key="2">
    <source>
        <dbReference type="ARBA" id="ARBA00022729"/>
    </source>
</evidence>
<gene>
    <name evidence="8" type="ORF">Mame_03474</name>
</gene>
<organism evidence="8 9">
    <name type="scientific">Martelella mediterranea DSM 17316</name>
    <dbReference type="NCBI Taxonomy" id="1122214"/>
    <lineage>
        <taxon>Bacteria</taxon>
        <taxon>Pseudomonadati</taxon>
        <taxon>Pseudomonadota</taxon>
        <taxon>Alphaproteobacteria</taxon>
        <taxon>Hyphomicrobiales</taxon>
        <taxon>Aurantimonadaceae</taxon>
        <taxon>Martelella</taxon>
    </lineage>
</organism>
<protein>
    <submittedName>
        <fullName evidence="8">Opacity protein antigen</fullName>
    </submittedName>
</protein>
<dbReference type="eggNOG" id="COG3637">
    <property type="taxonomic scope" value="Bacteria"/>
</dbReference>
<dbReference type="InterPro" id="IPR051692">
    <property type="entry name" value="OMP-like"/>
</dbReference>
<dbReference type="EMBL" id="CP020330">
    <property type="protein sequence ID" value="AQZ52779.1"/>
    <property type="molecule type" value="Genomic_DNA"/>
</dbReference>
<dbReference type="Gene3D" id="2.40.160.20">
    <property type="match status" value="1"/>
</dbReference>
<dbReference type="GO" id="GO:0009279">
    <property type="term" value="C:cell outer membrane"/>
    <property type="evidence" value="ECO:0007669"/>
    <property type="project" value="UniProtKB-SubCell"/>
</dbReference>
<dbReference type="InterPro" id="IPR027385">
    <property type="entry name" value="Beta-barrel_OMP"/>
</dbReference>
<keyword evidence="4" id="KW-0998">Cell outer membrane</keyword>
<keyword evidence="3" id="KW-0472">Membrane</keyword>
<comment type="subcellular location">
    <subcellularLocation>
        <location evidence="1">Cell outer membrane</location>
    </subcellularLocation>
</comment>
<dbReference type="AlphaFoldDB" id="A0A1U9Z4Z0"/>
<evidence type="ECO:0000256" key="6">
    <source>
        <dbReference type="SAM" id="SignalP"/>
    </source>
</evidence>
<sequence length="229" mass="24145" precursor="true">MKKLSASLLAVYGASCFPAFAADLALRPPIQPVAYQEVYVEEEPLWNGPYAGLGGGYGWTGGRGTISGAGSRGLNYNGAIANLFAGYNKQLDNNIVVGIEGDAEYSWGKREVPTGLGFNGEIGSDWSGTLRGRLGYSFGNALVYVTGGAAVANAYIRALDVSVSDTIYGYTVGAGLDYAVTDSIFTRLEYRYTGYPDQKVVEDLASAAGATAKFKMHTHAVMAGLGVKF</sequence>
<evidence type="ECO:0000313" key="8">
    <source>
        <dbReference type="EMBL" id="AQZ52779.1"/>
    </source>
</evidence>
<feature type="signal peptide" evidence="6">
    <location>
        <begin position="1"/>
        <end position="21"/>
    </location>
</feature>
<keyword evidence="9" id="KW-1185">Reference proteome</keyword>
<dbReference type="Pfam" id="PF13505">
    <property type="entry name" value="OMP_b-brl"/>
    <property type="match status" value="1"/>
</dbReference>
<dbReference type="KEGG" id="mmed:Mame_03474"/>
<comment type="similarity">
    <text evidence="5">Belongs to the Omp25/RopB family.</text>
</comment>
<evidence type="ECO:0000256" key="5">
    <source>
        <dbReference type="ARBA" id="ARBA00038306"/>
    </source>
</evidence>
<evidence type="ECO:0000256" key="1">
    <source>
        <dbReference type="ARBA" id="ARBA00004442"/>
    </source>
</evidence>
<dbReference type="InterPro" id="IPR011250">
    <property type="entry name" value="OMP/PagP_B-barrel"/>
</dbReference>
<evidence type="ECO:0000259" key="7">
    <source>
        <dbReference type="Pfam" id="PF13505"/>
    </source>
</evidence>
<dbReference type="Proteomes" id="UP000191135">
    <property type="component" value="Chromosome"/>
</dbReference>
<dbReference type="SUPFAM" id="SSF56925">
    <property type="entry name" value="OMPA-like"/>
    <property type="match status" value="1"/>
</dbReference>
<dbReference type="STRING" id="1122214.Mame_03474"/>
<evidence type="ECO:0000313" key="9">
    <source>
        <dbReference type="Proteomes" id="UP000191135"/>
    </source>
</evidence>
<proteinExistence type="inferred from homology"/>
<feature type="chain" id="PRO_5010722030" evidence="6">
    <location>
        <begin position="22"/>
        <end position="229"/>
    </location>
</feature>
<dbReference type="OrthoDB" id="9815357at2"/>
<feature type="domain" description="Outer membrane protein beta-barrel" evidence="7">
    <location>
        <begin position="46"/>
        <end position="229"/>
    </location>
</feature>
<name>A0A1U9Z4Z0_9HYPH</name>
<accession>A0A1U9Z4Z0</accession>
<evidence type="ECO:0000256" key="4">
    <source>
        <dbReference type="ARBA" id="ARBA00023237"/>
    </source>
</evidence>
<keyword evidence="2 6" id="KW-0732">Signal</keyword>
<reference evidence="8 9" key="1">
    <citation type="submission" date="2017-03" db="EMBL/GenBank/DDBJ databases">
        <title>Foreign affairs: Plasmid Transfer between Roseobacters and Rhizobia.</title>
        <authorList>
            <person name="Bartling P."/>
            <person name="Bunk B."/>
            <person name="Overmann J."/>
            <person name="Brinkmann H."/>
            <person name="Petersen J."/>
        </authorList>
    </citation>
    <scope>NUCLEOTIDE SEQUENCE [LARGE SCALE GENOMIC DNA]</scope>
    <source>
        <strain evidence="8 9">MACL11</strain>
    </source>
</reference>
<dbReference type="PANTHER" id="PTHR34001">
    <property type="entry name" value="BLL7405 PROTEIN"/>
    <property type="match status" value="1"/>
</dbReference>
<evidence type="ECO:0000256" key="3">
    <source>
        <dbReference type="ARBA" id="ARBA00023136"/>
    </source>
</evidence>
<dbReference type="PANTHER" id="PTHR34001:SF3">
    <property type="entry name" value="BLL7405 PROTEIN"/>
    <property type="match status" value="1"/>
</dbReference>
<dbReference type="RefSeq" id="WP_018066349.1">
    <property type="nucleotide sequence ID" value="NZ_AQWH01000022.1"/>
</dbReference>